<name>A0A2N6N9W7_BEABA</name>
<organism evidence="1 2">
    <name type="scientific">Beauveria bassiana</name>
    <name type="common">White muscardine disease fungus</name>
    <name type="synonym">Tritirachium shiotae</name>
    <dbReference type="NCBI Taxonomy" id="176275"/>
    <lineage>
        <taxon>Eukaryota</taxon>
        <taxon>Fungi</taxon>
        <taxon>Dikarya</taxon>
        <taxon>Ascomycota</taxon>
        <taxon>Pezizomycotina</taxon>
        <taxon>Sordariomycetes</taxon>
        <taxon>Hypocreomycetidae</taxon>
        <taxon>Hypocreales</taxon>
        <taxon>Cordycipitaceae</taxon>
        <taxon>Beauveria</taxon>
    </lineage>
</organism>
<dbReference type="InterPro" id="IPR029032">
    <property type="entry name" value="AhpD-like"/>
</dbReference>
<dbReference type="PANTHER" id="PTHR28180:SF2">
    <property type="entry name" value="PEROXISOMAL PROTEIN 2"/>
    <property type="match status" value="1"/>
</dbReference>
<dbReference type="InterPro" id="IPR052999">
    <property type="entry name" value="PTS1_Protein"/>
</dbReference>
<proteinExistence type="predicted"/>
<comment type="caution">
    <text evidence="1">The sequence shown here is derived from an EMBL/GenBank/DDBJ whole genome shotgun (WGS) entry which is preliminary data.</text>
</comment>
<reference evidence="1 2" key="1">
    <citation type="journal article" date="2016" name="Appl. Microbiol. Biotechnol.">
        <title>Characterization of T-DNA insertion mutants with decreased virulence in the entomopathogenic fungus Beauveria bassiana JEF-007.</title>
        <authorList>
            <person name="Kim S."/>
            <person name="Lee S.J."/>
            <person name="Nai Y.S."/>
            <person name="Yu J.S."/>
            <person name="Lee M.R."/>
            <person name="Yang Y.T."/>
            <person name="Kim J.S."/>
        </authorList>
    </citation>
    <scope>NUCLEOTIDE SEQUENCE [LARGE SCALE GENOMIC DNA]</scope>
    <source>
        <strain evidence="1 2">JEF-007</strain>
    </source>
</reference>
<evidence type="ECO:0000313" key="1">
    <source>
        <dbReference type="EMBL" id="PMB64072.1"/>
    </source>
</evidence>
<dbReference type="PANTHER" id="PTHR28180">
    <property type="entry name" value="CONSERVED MITOCHONDRIAL PROTEIN-RELATED"/>
    <property type="match status" value="1"/>
</dbReference>
<dbReference type="Proteomes" id="UP000235728">
    <property type="component" value="Unassembled WGS sequence"/>
</dbReference>
<dbReference type="EMBL" id="MRVG01000015">
    <property type="protein sequence ID" value="PMB64072.1"/>
    <property type="molecule type" value="Genomic_DNA"/>
</dbReference>
<sequence length="193" mass="21661">MAVDKMFLQRLQDKLPNDAWFVYAGIVLQANDQMDIIAELWNAVQDKTPSPNAQVIKARKLREAFLKTSVLVGFPKGINACTALRKALKETSPEVEEQLDKDKSLRQQLQREEKYARGLEFFSKVYAQHTDRVLRNGSLASGGDLAEFAINAIYGDLMAEESRLSAKETGLLVGALQPWKRFTFVGKNSKALI</sequence>
<dbReference type="Gene3D" id="1.20.1290.10">
    <property type="entry name" value="AhpD-like"/>
    <property type="match status" value="1"/>
</dbReference>
<dbReference type="AlphaFoldDB" id="A0A2N6N9W7"/>
<gene>
    <name evidence="1" type="ORF">BM221_010240</name>
</gene>
<evidence type="ECO:0000313" key="2">
    <source>
        <dbReference type="Proteomes" id="UP000235728"/>
    </source>
</evidence>
<dbReference type="OMA" id="PWFVYAI"/>
<dbReference type="SUPFAM" id="SSF69118">
    <property type="entry name" value="AhpD-like"/>
    <property type="match status" value="1"/>
</dbReference>
<protein>
    <submittedName>
        <fullName evidence="1">Uncharacterized protein C17D11.03c</fullName>
    </submittedName>
</protein>
<accession>A0A2N6N9W7</accession>